<dbReference type="Gene3D" id="3.20.20.410">
    <property type="entry name" value="Protein of unknown function UPF0759"/>
    <property type="match status" value="1"/>
</dbReference>
<evidence type="ECO:0008006" key="3">
    <source>
        <dbReference type="Google" id="ProtNLM"/>
    </source>
</evidence>
<keyword evidence="2" id="KW-1185">Reference proteome</keyword>
<dbReference type="STRING" id="762903.Pedsa_2095"/>
<dbReference type="InterPro" id="IPR036520">
    <property type="entry name" value="UPF0759_sf"/>
</dbReference>
<dbReference type="SUPFAM" id="SSF117396">
    <property type="entry name" value="TM1631-like"/>
    <property type="match status" value="1"/>
</dbReference>
<dbReference type="eggNOG" id="COG1801">
    <property type="taxonomic scope" value="Bacteria"/>
</dbReference>
<dbReference type="RefSeq" id="WP_013633134.1">
    <property type="nucleotide sequence ID" value="NC_015177.1"/>
</dbReference>
<dbReference type="InterPro" id="IPR002763">
    <property type="entry name" value="DUF72"/>
</dbReference>
<sequence>MQFGKVNNPEDIDFSIPSDHPDTTSVLNSSKGKDFNAFIGCAKWNKQDLKGFYPRGTKDELAYYATQFNCIELNATFYKSPSKEQVKIWYDKTPPHFKFFPKLPNTISHFKRLVNAKQPTEEFCDAIAHFEEKLGMTFLQLHDNFKPKDFESLKKYLNEFPKVIPLAVEVRNSEWFSDKKYADEYYELIKSHKITNILVDTAGRRDMMHMRLSTDTAFVRWVGANHPSDYKRLDEWIGRITKWKNEGLKNLYFFIHQNVELESPLLSAYFIEKLNKSLKLDLQIPKTLNSNGTQTSKNETI</sequence>
<dbReference type="PANTHER" id="PTHR30348:SF9">
    <property type="entry name" value="UPF0759 PROTEIN YECE"/>
    <property type="match status" value="1"/>
</dbReference>
<evidence type="ECO:0000313" key="2">
    <source>
        <dbReference type="Proteomes" id="UP000000310"/>
    </source>
</evidence>
<dbReference type="PANTHER" id="PTHR30348">
    <property type="entry name" value="UNCHARACTERIZED PROTEIN YECE"/>
    <property type="match status" value="1"/>
</dbReference>
<evidence type="ECO:0000313" key="1">
    <source>
        <dbReference type="EMBL" id="ADY52647.1"/>
    </source>
</evidence>
<protein>
    <recommendedName>
        <fullName evidence="3">DUF72 domain-containing protein</fullName>
    </recommendedName>
</protein>
<proteinExistence type="predicted"/>
<dbReference type="Pfam" id="PF01904">
    <property type="entry name" value="DUF72"/>
    <property type="match status" value="1"/>
</dbReference>
<reference evidence="1 2" key="1">
    <citation type="journal article" date="2011" name="Stand. Genomic Sci.">
        <title>Complete genome sequence of the gliding, heparinolytic Pedobacter saltans type strain (113).</title>
        <authorList>
            <person name="Liolios K."/>
            <person name="Sikorski J."/>
            <person name="Lu M."/>
            <person name="Nolan M."/>
            <person name="Lapidus A."/>
            <person name="Lucas S."/>
            <person name="Hammon N."/>
            <person name="Deshpande S."/>
            <person name="Cheng J.F."/>
            <person name="Tapia R."/>
            <person name="Han C."/>
            <person name="Goodwin L."/>
            <person name="Pitluck S."/>
            <person name="Huntemann M."/>
            <person name="Ivanova N."/>
            <person name="Pagani I."/>
            <person name="Mavromatis K."/>
            <person name="Ovchinikova G."/>
            <person name="Pati A."/>
            <person name="Chen A."/>
            <person name="Palaniappan K."/>
            <person name="Land M."/>
            <person name="Hauser L."/>
            <person name="Brambilla E.M."/>
            <person name="Kotsyurbenko O."/>
            <person name="Rohde M."/>
            <person name="Tindall B.J."/>
            <person name="Abt B."/>
            <person name="Goker M."/>
            <person name="Detter J.C."/>
            <person name="Woyke T."/>
            <person name="Bristow J."/>
            <person name="Eisen J.A."/>
            <person name="Markowitz V."/>
            <person name="Hugenholtz P."/>
            <person name="Klenk H.P."/>
            <person name="Kyrpides N.C."/>
        </authorList>
    </citation>
    <scope>NUCLEOTIDE SEQUENCE [LARGE SCALE GENOMIC DNA]</scope>
    <source>
        <strain evidence="2">ATCC 51119 / DSM 12145 / JCM 21818 / LMG 10337 / NBRC 100064 / NCIMB 13643</strain>
    </source>
</reference>
<dbReference type="OrthoDB" id="9780310at2"/>
<dbReference type="KEGG" id="psn:Pedsa_2095"/>
<dbReference type="Proteomes" id="UP000000310">
    <property type="component" value="Chromosome"/>
</dbReference>
<dbReference type="EMBL" id="CP002545">
    <property type="protein sequence ID" value="ADY52647.1"/>
    <property type="molecule type" value="Genomic_DNA"/>
</dbReference>
<dbReference type="AlphaFoldDB" id="F0SB12"/>
<accession>F0SB12</accession>
<dbReference type="HOGENOM" id="CLU_046519_2_0_10"/>
<organism evidence="1 2">
    <name type="scientific">Pseudopedobacter saltans (strain ATCC 51119 / DSM 12145 / JCM 21818 / CCUG 39354 / LMG 10337 / NBRC 100064 / NCIMB 13643)</name>
    <name type="common">Pedobacter saltans</name>
    <dbReference type="NCBI Taxonomy" id="762903"/>
    <lineage>
        <taxon>Bacteria</taxon>
        <taxon>Pseudomonadati</taxon>
        <taxon>Bacteroidota</taxon>
        <taxon>Sphingobacteriia</taxon>
        <taxon>Sphingobacteriales</taxon>
        <taxon>Sphingobacteriaceae</taxon>
        <taxon>Pseudopedobacter</taxon>
    </lineage>
</organism>
<name>F0SB12_PSESL</name>
<gene>
    <name evidence="1" type="ordered locus">Pedsa_2095</name>
</gene>
<reference evidence="2" key="2">
    <citation type="submission" date="2011-02" db="EMBL/GenBank/DDBJ databases">
        <title>The complete genome of Pedobacter saltans DSM 12145.</title>
        <authorList>
            <consortium name="US DOE Joint Genome Institute (JGI-PGF)"/>
            <person name="Lucas S."/>
            <person name="Copeland A."/>
            <person name="Lapidus A."/>
            <person name="Bruce D."/>
            <person name="Goodwin L."/>
            <person name="Pitluck S."/>
            <person name="Kyrpides N."/>
            <person name="Mavromatis K."/>
            <person name="Pagani I."/>
            <person name="Ivanova N."/>
            <person name="Ovchinnikova G."/>
            <person name="Lu M."/>
            <person name="Detter J.C."/>
            <person name="Han C."/>
            <person name="Land M."/>
            <person name="Hauser L."/>
            <person name="Markowitz V."/>
            <person name="Cheng J.-F."/>
            <person name="Hugenholtz P."/>
            <person name="Woyke T."/>
            <person name="Wu D."/>
            <person name="Tindall B."/>
            <person name="Pomrenke H.G."/>
            <person name="Brambilla E."/>
            <person name="Klenk H.-P."/>
            <person name="Eisen J.A."/>
        </authorList>
    </citation>
    <scope>NUCLEOTIDE SEQUENCE [LARGE SCALE GENOMIC DNA]</scope>
    <source>
        <strain evidence="2">ATCC 51119 / DSM 12145 / JCM 21818 / LMG 10337 / NBRC 100064 / NCIMB 13643</strain>
    </source>
</reference>